<evidence type="ECO:0000256" key="1">
    <source>
        <dbReference type="SAM" id="Phobius"/>
    </source>
</evidence>
<feature type="transmembrane region" description="Helical" evidence="1">
    <location>
        <begin position="21"/>
        <end position="46"/>
    </location>
</feature>
<feature type="transmembrane region" description="Helical" evidence="1">
    <location>
        <begin position="66"/>
        <end position="86"/>
    </location>
</feature>
<accession>A0A0C2YI85</accession>
<feature type="transmembrane region" description="Helical" evidence="1">
    <location>
        <begin position="185"/>
        <end position="215"/>
    </location>
</feature>
<dbReference type="Proteomes" id="UP000053424">
    <property type="component" value="Unassembled WGS sequence"/>
</dbReference>
<keyword evidence="1" id="KW-0472">Membrane</keyword>
<gene>
    <name evidence="2" type="ORF">M413DRAFT_167573</name>
</gene>
<sequence length="236" mass="27016">MIMRNKSWVLVLTAGSNVVWFLLHLIGMTWAAGSVYAFTYLAYAFYTMDWSSQSQPPYIEFMHRALFTTLSLVACAGGVSSIFLLLENLYKHSEPFCASRAGRYLARFPGLVVFKRIHDKYWLPTPPSHRRERFFYLKRVLIRQVIKLPLNLLFLFGLAVTLLICAWLCAHWIALLIMAMDSLWLLGWLLVSIVLVPSMGLYSYLMLLALCTGFAQFLVDVKRDFSVDGVDNNVPV</sequence>
<reference evidence="2 3" key="1">
    <citation type="submission" date="2014-04" db="EMBL/GenBank/DDBJ databases">
        <authorList>
            <consortium name="DOE Joint Genome Institute"/>
            <person name="Kuo A."/>
            <person name="Gay G."/>
            <person name="Dore J."/>
            <person name="Kohler A."/>
            <person name="Nagy L.G."/>
            <person name="Floudas D."/>
            <person name="Copeland A."/>
            <person name="Barry K.W."/>
            <person name="Cichocki N."/>
            <person name="Veneault-Fourrey C."/>
            <person name="LaButti K."/>
            <person name="Lindquist E.A."/>
            <person name="Lipzen A."/>
            <person name="Lundell T."/>
            <person name="Morin E."/>
            <person name="Murat C."/>
            <person name="Sun H."/>
            <person name="Tunlid A."/>
            <person name="Henrissat B."/>
            <person name="Grigoriev I.V."/>
            <person name="Hibbett D.S."/>
            <person name="Martin F."/>
            <person name="Nordberg H.P."/>
            <person name="Cantor M.N."/>
            <person name="Hua S.X."/>
        </authorList>
    </citation>
    <scope>NUCLEOTIDE SEQUENCE [LARGE SCALE GENOMIC DNA]</scope>
    <source>
        <strain evidence="3">h7</strain>
    </source>
</reference>
<dbReference type="EMBL" id="KN831782">
    <property type="protein sequence ID" value="KIM40767.1"/>
    <property type="molecule type" value="Genomic_DNA"/>
</dbReference>
<feature type="transmembrane region" description="Helical" evidence="1">
    <location>
        <begin position="152"/>
        <end position="179"/>
    </location>
</feature>
<dbReference type="HOGENOM" id="CLU_1175548_0_0_1"/>
<name>A0A0C2YI85_HEBCY</name>
<evidence type="ECO:0000313" key="2">
    <source>
        <dbReference type="EMBL" id="KIM40767.1"/>
    </source>
</evidence>
<protein>
    <submittedName>
        <fullName evidence="2">Uncharacterized protein</fullName>
    </submittedName>
</protein>
<reference evidence="3" key="2">
    <citation type="submission" date="2015-01" db="EMBL/GenBank/DDBJ databases">
        <title>Evolutionary Origins and Diversification of the Mycorrhizal Mutualists.</title>
        <authorList>
            <consortium name="DOE Joint Genome Institute"/>
            <consortium name="Mycorrhizal Genomics Consortium"/>
            <person name="Kohler A."/>
            <person name="Kuo A."/>
            <person name="Nagy L.G."/>
            <person name="Floudas D."/>
            <person name="Copeland A."/>
            <person name="Barry K.W."/>
            <person name="Cichocki N."/>
            <person name="Veneault-Fourrey C."/>
            <person name="LaButti K."/>
            <person name="Lindquist E.A."/>
            <person name="Lipzen A."/>
            <person name="Lundell T."/>
            <person name="Morin E."/>
            <person name="Murat C."/>
            <person name="Riley R."/>
            <person name="Ohm R."/>
            <person name="Sun H."/>
            <person name="Tunlid A."/>
            <person name="Henrissat B."/>
            <person name="Grigoriev I.V."/>
            <person name="Hibbett D.S."/>
            <person name="Martin F."/>
        </authorList>
    </citation>
    <scope>NUCLEOTIDE SEQUENCE [LARGE SCALE GENOMIC DNA]</scope>
    <source>
        <strain evidence="3">h7</strain>
    </source>
</reference>
<keyword evidence="3" id="KW-1185">Reference proteome</keyword>
<proteinExistence type="predicted"/>
<dbReference type="AlphaFoldDB" id="A0A0C2YI85"/>
<keyword evidence="1" id="KW-0812">Transmembrane</keyword>
<organism evidence="2 3">
    <name type="scientific">Hebeloma cylindrosporum</name>
    <dbReference type="NCBI Taxonomy" id="76867"/>
    <lineage>
        <taxon>Eukaryota</taxon>
        <taxon>Fungi</taxon>
        <taxon>Dikarya</taxon>
        <taxon>Basidiomycota</taxon>
        <taxon>Agaricomycotina</taxon>
        <taxon>Agaricomycetes</taxon>
        <taxon>Agaricomycetidae</taxon>
        <taxon>Agaricales</taxon>
        <taxon>Agaricineae</taxon>
        <taxon>Hymenogastraceae</taxon>
        <taxon>Hebeloma</taxon>
    </lineage>
</organism>
<evidence type="ECO:0000313" key="3">
    <source>
        <dbReference type="Proteomes" id="UP000053424"/>
    </source>
</evidence>
<keyword evidence="1" id="KW-1133">Transmembrane helix</keyword>